<gene>
    <name evidence="2" type="ORF">Ga0061069_101129</name>
</gene>
<keyword evidence="3" id="KW-1185">Reference proteome</keyword>
<keyword evidence="1" id="KW-0812">Transmembrane</keyword>
<keyword evidence="1" id="KW-0472">Membrane</keyword>
<accession>A0A0K6HQX3</accession>
<reference evidence="3" key="1">
    <citation type="submission" date="2015-08" db="EMBL/GenBank/DDBJ databases">
        <authorList>
            <person name="Varghese N."/>
        </authorList>
    </citation>
    <scope>NUCLEOTIDE SEQUENCE [LARGE SCALE GENOMIC DNA]</scope>
    <source>
        <strain evidence="3">DSM 18181</strain>
    </source>
</reference>
<name>A0A0K6HQX3_9BURK</name>
<dbReference type="AlphaFoldDB" id="A0A0K6HQX3"/>
<evidence type="ECO:0000313" key="2">
    <source>
        <dbReference type="EMBL" id="CUA93168.1"/>
    </source>
</evidence>
<dbReference type="STRING" id="339866.GCA_001418255_00128"/>
<dbReference type="EMBL" id="CYHF01000001">
    <property type="protein sequence ID" value="CUA93168.1"/>
    <property type="molecule type" value="Genomic_DNA"/>
</dbReference>
<protein>
    <submittedName>
        <fullName evidence="2">Uncharacterized protein</fullName>
    </submittedName>
</protein>
<feature type="transmembrane region" description="Helical" evidence="1">
    <location>
        <begin position="28"/>
        <end position="48"/>
    </location>
</feature>
<evidence type="ECO:0000313" key="3">
    <source>
        <dbReference type="Proteomes" id="UP000183649"/>
    </source>
</evidence>
<evidence type="ECO:0000256" key="1">
    <source>
        <dbReference type="SAM" id="Phobius"/>
    </source>
</evidence>
<sequence>MPMPRAFWATTEIDMSNRQLPPEKRRQNFKTAMIMVSIALAIYLGYLIKAKVLGM</sequence>
<organism evidence="2 3">
    <name type="scientific">Thiomonas bhubaneswarensis</name>
    <dbReference type="NCBI Taxonomy" id="339866"/>
    <lineage>
        <taxon>Bacteria</taxon>
        <taxon>Pseudomonadati</taxon>
        <taxon>Pseudomonadota</taxon>
        <taxon>Betaproteobacteria</taxon>
        <taxon>Burkholderiales</taxon>
        <taxon>Thiomonas</taxon>
    </lineage>
</organism>
<dbReference type="Proteomes" id="UP000183649">
    <property type="component" value="Unassembled WGS sequence"/>
</dbReference>
<proteinExistence type="predicted"/>
<keyword evidence="1" id="KW-1133">Transmembrane helix</keyword>